<evidence type="ECO:0008006" key="4">
    <source>
        <dbReference type="Google" id="ProtNLM"/>
    </source>
</evidence>
<evidence type="ECO:0000256" key="1">
    <source>
        <dbReference type="SAM" id="MobiDB-lite"/>
    </source>
</evidence>
<organism evidence="2 3">
    <name type="scientific">Juglans regia</name>
    <name type="common">English walnut</name>
    <dbReference type="NCBI Taxonomy" id="51240"/>
    <lineage>
        <taxon>Eukaryota</taxon>
        <taxon>Viridiplantae</taxon>
        <taxon>Streptophyta</taxon>
        <taxon>Embryophyta</taxon>
        <taxon>Tracheophyta</taxon>
        <taxon>Spermatophyta</taxon>
        <taxon>Magnoliopsida</taxon>
        <taxon>eudicotyledons</taxon>
        <taxon>Gunneridae</taxon>
        <taxon>Pentapetalae</taxon>
        <taxon>rosids</taxon>
        <taxon>fabids</taxon>
        <taxon>Fagales</taxon>
        <taxon>Juglandaceae</taxon>
        <taxon>Juglans</taxon>
    </lineage>
</organism>
<gene>
    <name evidence="2" type="ORF">F2P56_016455</name>
</gene>
<comment type="caution">
    <text evidence="2">The sequence shown here is derived from an EMBL/GenBank/DDBJ whole genome shotgun (WGS) entry which is preliminary data.</text>
</comment>
<sequence>GSSQAAVTSLIKFLNVEFAVKDLGPLHFFLGIEAVTTPDGLLLSQKRYVTDLLSRTNMLHAKAMPSPMSTSSQLSLFDGANFSDPSLYRSVVGALQYLSLTRPDIAFSVNKVCQFMHKPTDKHWSAVKRILRYLRETTDFGLLLRPSPSFQLSVFSDADWAGSPDDRKSTGGYCVFLGQSLISWSSKKQPTVARSSTESEYKALANATSELLWIKSLLHELGIFSTKCPRLWCDNLGATFLSANPVLHARTKHVEIDYHFVREQVQKRALDVQFLPSESQIADALTKALPTARFQALRTKLCVQPLPLNLRGDNKATMDSATDMPRPPAPDQLL</sequence>
<dbReference type="Gramene" id="Jr07_29180_p1">
    <property type="protein sequence ID" value="cds.Jr07_29180_p1"/>
    <property type="gene ID" value="Jr07_29180"/>
</dbReference>
<dbReference type="PANTHER" id="PTHR11439:SF450">
    <property type="entry name" value="REVERSE TRANSCRIPTASE TY1_COPIA-TYPE DOMAIN-CONTAINING PROTEIN"/>
    <property type="match status" value="1"/>
</dbReference>
<proteinExistence type="predicted"/>
<reference evidence="2" key="1">
    <citation type="submission" date="2015-10" db="EMBL/GenBank/DDBJ databases">
        <authorList>
            <person name="Martinez-Garcia P.J."/>
            <person name="Crepeau M.W."/>
            <person name="Puiu D."/>
            <person name="Gonzalez-Ibeas D."/>
            <person name="Whalen J."/>
            <person name="Stevens K."/>
            <person name="Paul R."/>
            <person name="Butterfield T."/>
            <person name="Britton M."/>
            <person name="Reagan R."/>
            <person name="Chakraborty S."/>
            <person name="Walawage S.L."/>
            <person name="Vasquez-Gross H.A."/>
            <person name="Cardeno C."/>
            <person name="Famula R."/>
            <person name="Pratt K."/>
            <person name="Kuruganti S."/>
            <person name="Aradhya M.K."/>
            <person name="Leslie C.A."/>
            <person name="Dandekar A.M."/>
            <person name="Salzberg S.L."/>
            <person name="Wegrzyn J.L."/>
            <person name="Langley C.H."/>
            <person name="Neale D.B."/>
        </authorList>
    </citation>
    <scope>NUCLEOTIDE SEQUENCE</scope>
    <source>
        <tissue evidence="2">Leaves</tissue>
    </source>
</reference>
<accession>A0A833XIC7</accession>
<evidence type="ECO:0000313" key="3">
    <source>
        <dbReference type="Proteomes" id="UP000619265"/>
    </source>
</evidence>
<protein>
    <recommendedName>
        <fullName evidence="4">Reverse transcriptase Ty1/copia-type domain-containing protein</fullName>
    </recommendedName>
</protein>
<dbReference type="Proteomes" id="UP000619265">
    <property type="component" value="Unassembled WGS sequence"/>
</dbReference>
<dbReference type="EMBL" id="LIHL02000007">
    <property type="protein sequence ID" value="KAF5466537.1"/>
    <property type="molecule type" value="Genomic_DNA"/>
</dbReference>
<dbReference type="InterPro" id="IPR043502">
    <property type="entry name" value="DNA/RNA_pol_sf"/>
</dbReference>
<feature type="non-terminal residue" evidence="2">
    <location>
        <position position="1"/>
    </location>
</feature>
<dbReference type="CDD" id="cd09272">
    <property type="entry name" value="RNase_HI_RT_Ty1"/>
    <property type="match status" value="1"/>
</dbReference>
<dbReference type="PANTHER" id="PTHR11439">
    <property type="entry name" value="GAG-POL-RELATED RETROTRANSPOSON"/>
    <property type="match status" value="1"/>
</dbReference>
<dbReference type="AlphaFoldDB" id="A0A833XIC7"/>
<feature type="region of interest" description="Disordered" evidence="1">
    <location>
        <begin position="313"/>
        <end position="334"/>
    </location>
</feature>
<name>A0A833XIC7_JUGRE</name>
<feature type="compositionally biased region" description="Pro residues" evidence="1">
    <location>
        <begin position="325"/>
        <end position="334"/>
    </location>
</feature>
<dbReference type="SUPFAM" id="SSF56672">
    <property type="entry name" value="DNA/RNA polymerases"/>
    <property type="match status" value="1"/>
</dbReference>
<reference evidence="2" key="2">
    <citation type="submission" date="2020-03" db="EMBL/GenBank/DDBJ databases">
        <title>Walnut 2.0.</title>
        <authorList>
            <person name="Marrano A."/>
            <person name="Britton M."/>
            <person name="Zimin A.V."/>
            <person name="Zaini P.A."/>
            <person name="Workman R."/>
            <person name="Puiu D."/>
            <person name="Bianco L."/>
            <person name="Allen B.J."/>
            <person name="Troggio M."/>
            <person name="Leslie C.A."/>
            <person name="Timp W."/>
            <person name="Dendekar A."/>
            <person name="Salzberg S.L."/>
            <person name="Neale D.B."/>
        </authorList>
    </citation>
    <scope>NUCLEOTIDE SEQUENCE</scope>
    <source>
        <tissue evidence="2">Leaves</tissue>
    </source>
</reference>
<evidence type="ECO:0000313" key="2">
    <source>
        <dbReference type="EMBL" id="KAF5466537.1"/>
    </source>
</evidence>